<feature type="domain" description="PhoH-like protein" evidence="7">
    <location>
        <begin position="117"/>
        <end position="320"/>
    </location>
</feature>
<evidence type="ECO:0000313" key="8">
    <source>
        <dbReference type="EMBL" id="PTQ90418.1"/>
    </source>
</evidence>
<dbReference type="Proteomes" id="UP000244223">
    <property type="component" value="Unassembled WGS sequence"/>
</dbReference>
<keyword evidence="4" id="KW-0547">Nucleotide-binding</keyword>
<proteinExistence type="inferred from homology"/>
<evidence type="ECO:0000256" key="2">
    <source>
        <dbReference type="ARBA" id="ARBA00010393"/>
    </source>
</evidence>
<keyword evidence="5" id="KW-0067">ATP-binding</keyword>
<dbReference type="PANTHER" id="PTHR30473:SF1">
    <property type="entry name" value="PHOH-LIKE PROTEIN"/>
    <property type="match status" value="1"/>
</dbReference>
<reference evidence="8 9" key="1">
    <citation type="submission" date="2018-04" db="EMBL/GenBank/DDBJ databases">
        <title>Genomic Encyclopedia of Archaeal and Bacterial Type Strains, Phase II (KMG-II): from individual species to whole genera.</title>
        <authorList>
            <person name="Goeker M."/>
        </authorList>
    </citation>
    <scope>NUCLEOTIDE SEQUENCE [LARGE SCALE GENOMIC DNA]</scope>
    <source>
        <strain evidence="8 9">DSM 5822</strain>
    </source>
</reference>
<dbReference type="Gene3D" id="3.40.50.300">
    <property type="entry name" value="P-loop containing nucleotide triphosphate hydrolases"/>
    <property type="match status" value="1"/>
</dbReference>
<evidence type="ECO:0000313" key="9">
    <source>
        <dbReference type="Proteomes" id="UP000244223"/>
    </source>
</evidence>
<evidence type="ECO:0000256" key="6">
    <source>
        <dbReference type="ARBA" id="ARBA00039970"/>
    </source>
</evidence>
<comment type="similarity">
    <text evidence="2">Belongs to the PhoH family.</text>
</comment>
<dbReference type="Pfam" id="PF02562">
    <property type="entry name" value="PhoH"/>
    <property type="match status" value="1"/>
</dbReference>
<dbReference type="AlphaFoldDB" id="A0A2T5J1Y8"/>
<dbReference type="EMBL" id="QAON01000003">
    <property type="protein sequence ID" value="PTQ90418.1"/>
    <property type="molecule type" value="Genomic_DNA"/>
</dbReference>
<gene>
    <name evidence="8" type="ORF">C8N29_103171</name>
</gene>
<accession>A0A2T5J1Y8</accession>
<keyword evidence="3" id="KW-0963">Cytoplasm</keyword>
<evidence type="ECO:0000256" key="4">
    <source>
        <dbReference type="ARBA" id="ARBA00022741"/>
    </source>
</evidence>
<evidence type="ECO:0000256" key="5">
    <source>
        <dbReference type="ARBA" id="ARBA00022840"/>
    </source>
</evidence>
<dbReference type="GO" id="GO:0005829">
    <property type="term" value="C:cytosol"/>
    <property type="evidence" value="ECO:0007669"/>
    <property type="project" value="TreeGrafter"/>
</dbReference>
<keyword evidence="9" id="KW-1185">Reference proteome</keyword>
<organism evidence="8 9">
    <name type="scientific">Agitococcus lubricus</name>
    <dbReference type="NCBI Taxonomy" id="1077255"/>
    <lineage>
        <taxon>Bacteria</taxon>
        <taxon>Pseudomonadati</taxon>
        <taxon>Pseudomonadota</taxon>
        <taxon>Gammaproteobacteria</taxon>
        <taxon>Moraxellales</taxon>
        <taxon>Moraxellaceae</taxon>
        <taxon>Agitococcus</taxon>
    </lineage>
</organism>
<evidence type="ECO:0000256" key="1">
    <source>
        <dbReference type="ARBA" id="ARBA00004496"/>
    </source>
</evidence>
<dbReference type="FunFam" id="3.40.50.300:FF:000013">
    <property type="entry name" value="PhoH family ATPase"/>
    <property type="match status" value="1"/>
</dbReference>
<dbReference type="InterPro" id="IPR027417">
    <property type="entry name" value="P-loop_NTPase"/>
</dbReference>
<comment type="caution">
    <text evidence="8">The sequence shown here is derived from an EMBL/GenBank/DDBJ whole genome shotgun (WGS) entry which is preliminary data.</text>
</comment>
<dbReference type="GO" id="GO:0005524">
    <property type="term" value="F:ATP binding"/>
    <property type="evidence" value="ECO:0007669"/>
    <property type="project" value="UniProtKB-KW"/>
</dbReference>
<name>A0A2T5J1Y8_9GAMM</name>
<dbReference type="PANTHER" id="PTHR30473">
    <property type="entry name" value="PROTEIN PHOH"/>
    <property type="match status" value="1"/>
</dbReference>
<comment type="subcellular location">
    <subcellularLocation>
        <location evidence="1">Cytoplasm</location>
    </subcellularLocation>
</comment>
<dbReference type="InterPro" id="IPR003714">
    <property type="entry name" value="PhoH"/>
</dbReference>
<sequence>MNSSVTTIRQLQLEPQNPQRLNALCGPFHQHLKQIEQRLDVHIHHRGYHFHVHGQLNAVTHAERLLLKLYDETALSQDISPEMIHLMLQTSQAPVLEHNTSNEQDKFPVLFSRKGSIRPRGVNQARYVSNILKHDISFGVGPAGTGKTYLAVAAAVDQLEKDVIKRILLVRPAVEAGEKLGFLPGDLSEKIDPYLRPLYDALYEMLGFERVAKMIEKQIIEVAPLAYMRGRTLNNAFVILDEAQNTTPEQMKMFLTRLGFGSRAVITGDITQVDLPRGHESGLAHCLRVLGDVDGIHITRFNSQDVVRHHLVQRIVEAYEAWDKDHPVVSKRYD</sequence>
<protein>
    <recommendedName>
        <fullName evidence="6">PhoH-like protein</fullName>
    </recommendedName>
</protein>
<evidence type="ECO:0000259" key="7">
    <source>
        <dbReference type="Pfam" id="PF02562"/>
    </source>
</evidence>
<evidence type="ECO:0000256" key="3">
    <source>
        <dbReference type="ARBA" id="ARBA00022490"/>
    </source>
</evidence>
<dbReference type="InterPro" id="IPR051451">
    <property type="entry name" value="PhoH2-like"/>
</dbReference>
<dbReference type="SUPFAM" id="SSF52540">
    <property type="entry name" value="P-loop containing nucleoside triphosphate hydrolases"/>
    <property type="match status" value="1"/>
</dbReference>